<evidence type="ECO:0000313" key="4">
    <source>
        <dbReference type="Proteomes" id="UP001595897"/>
    </source>
</evidence>
<keyword evidence="1" id="KW-0472">Membrane</keyword>
<dbReference type="Pfam" id="PF01381">
    <property type="entry name" value="HTH_3"/>
    <property type="match status" value="1"/>
</dbReference>
<name>A0ABV9LWJ2_9ALTE</name>
<feature type="transmembrane region" description="Helical" evidence="1">
    <location>
        <begin position="89"/>
        <end position="111"/>
    </location>
</feature>
<dbReference type="Proteomes" id="UP001595897">
    <property type="component" value="Unassembled WGS sequence"/>
</dbReference>
<dbReference type="SMART" id="SM00530">
    <property type="entry name" value="HTH_XRE"/>
    <property type="match status" value="1"/>
</dbReference>
<protein>
    <submittedName>
        <fullName evidence="3">Helix-turn-helix domain-containing protein</fullName>
    </submittedName>
</protein>
<sequence>MEVRGDIVKTMRLEKGWTQAQLAEICDVNLRTIQRVENNGSASLETIMSLCVTFDVKRQALFKVPSPEELALAQKDELQTSALSIRAQLLIFIGGVTFGSAITIVTVLALLQ</sequence>
<dbReference type="PROSITE" id="PS50943">
    <property type="entry name" value="HTH_CROC1"/>
    <property type="match status" value="1"/>
</dbReference>
<gene>
    <name evidence="3" type="ORF">ACFO4O_10140</name>
</gene>
<dbReference type="RefSeq" id="WP_382407991.1">
    <property type="nucleotide sequence ID" value="NZ_JBHSGU010000002.1"/>
</dbReference>
<keyword evidence="1" id="KW-0812">Transmembrane</keyword>
<organism evidence="3 4">
    <name type="scientific">Glaciecola siphonariae</name>
    <dbReference type="NCBI Taxonomy" id="521012"/>
    <lineage>
        <taxon>Bacteria</taxon>
        <taxon>Pseudomonadati</taxon>
        <taxon>Pseudomonadota</taxon>
        <taxon>Gammaproteobacteria</taxon>
        <taxon>Alteromonadales</taxon>
        <taxon>Alteromonadaceae</taxon>
        <taxon>Glaciecola</taxon>
    </lineage>
</organism>
<dbReference type="Gene3D" id="1.10.260.40">
    <property type="entry name" value="lambda repressor-like DNA-binding domains"/>
    <property type="match status" value="1"/>
</dbReference>
<proteinExistence type="predicted"/>
<keyword evidence="1" id="KW-1133">Transmembrane helix</keyword>
<dbReference type="EMBL" id="JBHSGU010000002">
    <property type="protein sequence ID" value="MFC4700519.1"/>
    <property type="molecule type" value="Genomic_DNA"/>
</dbReference>
<dbReference type="InterPro" id="IPR001387">
    <property type="entry name" value="Cro/C1-type_HTH"/>
</dbReference>
<evidence type="ECO:0000256" key="1">
    <source>
        <dbReference type="SAM" id="Phobius"/>
    </source>
</evidence>
<feature type="domain" description="HTH cro/C1-type" evidence="2">
    <location>
        <begin position="8"/>
        <end position="61"/>
    </location>
</feature>
<comment type="caution">
    <text evidence="3">The sequence shown here is derived from an EMBL/GenBank/DDBJ whole genome shotgun (WGS) entry which is preliminary data.</text>
</comment>
<reference evidence="4" key="1">
    <citation type="journal article" date="2019" name="Int. J. Syst. Evol. Microbiol.">
        <title>The Global Catalogue of Microorganisms (GCM) 10K type strain sequencing project: providing services to taxonomists for standard genome sequencing and annotation.</title>
        <authorList>
            <consortium name="The Broad Institute Genomics Platform"/>
            <consortium name="The Broad Institute Genome Sequencing Center for Infectious Disease"/>
            <person name="Wu L."/>
            <person name="Ma J."/>
        </authorList>
    </citation>
    <scope>NUCLEOTIDE SEQUENCE [LARGE SCALE GENOMIC DNA]</scope>
    <source>
        <strain evidence="4">KACC 12507</strain>
    </source>
</reference>
<dbReference type="CDD" id="cd00093">
    <property type="entry name" value="HTH_XRE"/>
    <property type="match status" value="1"/>
</dbReference>
<keyword evidence="4" id="KW-1185">Reference proteome</keyword>
<dbReference type="SUPFAM" id="SSF47413">
    <property type="entry name" value="lambda repressor-like DNA-binding domains"/>
    <property type="match status" value="1"/>
</dbReference>
<dbReference type="InterPro" id="IPR010982">
    <property type="entry name" value="Lambda_DNA-bd_dom_sf"/>
</dbReference>
<accession>A0ABV9LWJ2</accession>
<evidence type="ECO:0000313" key="3">
    <source>
        <dbReference type="EMBL" id="MFC4700519.1"/>
    </source>
</evidence>
<evidence type="ECO:0000259" key="2">
    <source>
        <dbReference type="PROSITE" id="PS50943"/>
    </source>
</evidence>